<evidence type="ECO:0000256" key="1">
    <source>
        <dbReference type="SAM" id="MobiDB-lite"/>
    </source>
</evidence>
<evidence type="ECO:0000313" key="4">
    <source>
        <dbReference type="Proteomes" id="UP001363151"/>
    </source>
</evidence>
<sequence length="262" mass="28649">MFGVVVACLLGTPAALLRPQNGRKAPPKGLAAEVVAPVPPIGGRSLPWLFEQAIKRVRLKGRFVKTWAFEVETFFGFNVFRGFFSLPFLPLRELGRVQRRHVAQERREHVEGTFAPAQLLEHDHEAGPFLFETRLDVAAGLERGEGTRCAGPRRTPRPSVADFPRLPLRAHPAREGRKTRYAYCAASPHLADGDPFFPFHSVQKVDAAGADRRSWAPSGRAASSASPSSRRGRAAPTRTTAGCSCSSTTCPTTRRSSPSSPR</sequence>
<evidence type="ECO:0000256" key="2">
    <source>
        <dbReference type="SAM" id="SignalP"/>
    </source>
</evidence>
<feature type="region of interest" description="Disordered" evidence="1">
    <location>
        <begin position="210"/>
        <end position="262"/>
    </location>
</feature>
<reference evidence="3 4" key="1">
    <citation type="submission" date="2024-03" db="EMBL/GenBank/DDBJ databases">
        <title>Aureococcus anophagefferens CCMP1851 and Kratosvirus quantuckense: Draft genome of a second virus-susceptible host strain in the model system.</title>
        <authorList>
            <person name="Chase E."/>
            <person name="Truchon A.R."/>
            <person name="Schepens W."/>
            <person name="Wilhelm S.W."/>
        </authorList>
    </citation>
    <scope>NUCLEOTIDE SEQUENCE [LARGE SCALE GENOMIC DNA]</scope>
    <source>
        <strain evidence="3 4">CCMP1851</strain>
    </source>
</reference>
<gene>
    <name evidence="3" type="ORF">SO694_00058050</name>
</gene>
<comment type="caution">
    <text evidence="3">The sequence shown here is derived from an EMBL/GenBank/DDBJ whole genome shotgun (WGS) entry which is preliminary data.</text>
</comment>
<feature type="signal peptide" evidence="2">
    <location>
        <begin position="1"/>
        <end position="17"/>
    </location>
</feature>
<proteinExistence type="predicted"/>
<name>A0ABR1FYT9_AURAN</name>
<dbReference type="Proteomes" id="UP001363151">
    <property type="component" value="Unassembled WGS sequence"/>
</dbReference>
<keyword evidence="4" id="KW-1185">Reference proteome</keyword>
<accession>A0ABR1FYT9</accession>
<feature type="compositionally biased region" description="Low complexity" evidence="1">
    <location>
        <begin position="215"/>
        <end position="262"/>
    </location>
</feature>
<keyword evidence="2" id="KW-0732">Signal</keyword>
<feature type="chain" id="PRO_5047053526" evidence="2">
    <location>
        <begin position="18"/>
        <end position="262"/>
    </location>
</feature>
<feature type="region of interest" description="Disordered" evidence="1">
    <location>
        <begin position="145"/>
        <end position="164"/>
    </location>
</feature>
<protein>
    <submittedName>
        <fullName evidence="3">Uncharacterized protein</fullName>
    </submittedName>
</protein>
<organism evidence="3 4">
    <name type="scientific">Aureococcus anophagefferens</name>
    <name type="common">Harmful bloom alga</name>
    <dbReference type="NCBI Taxonomy" id="44056"/>
    <lineage>
        <taxon>Eukaryota</taxon>
        <taxon>Sar</taxon>
        <taxon>Stramenopiles</taxon>
        <taxon>Ochrophyta</taxon>
        <taxon>Pelagophyceae</taxon>
        <taxon>Pelagomonadales</taxon>
        <taxon>Pelagomonadaceae</taxon>
        <taxon>Aureococcus</taxon>
    </lineage>
</organism>
<dbReference type="EMBL" id="JBBJCI010000201">
    <property type="protein sequence ID" value="KAK7241440.1"/>
    <property type="molecule type" value="Genomic_DNA"/>
</dbReference>
<evidence type="ECO:0000313" key="3">
    <source>
        <dbReference type="EMBL" id="KAK7241440.1"/>
    </source>
</evidence>